<feature type="transmembrane region" description="Helical" evidence="6">
    <location>
        <begin position="254"/>
        <end position="277"/>
    </location>
</feature>
<dbReference type="PANTHER" id="PTHR30250">
    <property type="entry name" value="PST FAMILY PREDICTED COLANIC ACID TRANSPORTER"/>
    <property type="match status" value="1"/>
</dbReference>
<keyword evidence="5 6" id="KW-0472">Membrane</keyword>
<keyword evidence="3 6" id="KW-0812">Transmembrane</keyword>
<feature type="transmembrane region" description="Helical" evidence="6">
    <location>
        <begin position="327"/>
        <end position="345"/>
    </location>
</feature>
<feature type="transmembrane region" description="Helical" evidence="6">
    <location>
        <begin position="424"/>
        <end position="447"/>
    </location>
</feature>
<evidence type="ECO:0000313" key="7">
    <source>
        <dbReference type="EMBL" id="PME33347.1"/>
    </source>
</evidence>
<feature type="transmembrane region" description="Helical" evidence="6">
    <location>
        <begin position="226"/>
        <end position="248"/>
    </location>
</feature>
<evidence type="ECO:0000313" key="8">
    <source>
        <dbReference type="Proteomes" id="UP000239763"/>
    </source>
</evidence>
<dbReference type="Proteomes" id="UP000239763">
    <property type="component" value="Unassembled WGS sequence"/>
</dbReference>
<reference evidence="7 8" key="1">
    <citation type="journal article" date="2018" name="Nature">
        <title>A major lineage of non-tailed dsDNA viruses as unrecognized killers of marine bacteria.</title>
        <authorList>
            <person name="Kauffman K.M."/>
            <person name="Hussain F.A."/>
            <person name="Yang J."/>
            <person name="Arevalo P."/>
            <person name="Brown J.M."/>
            <person name="Chang W.K."/>
            <person name="VanInsberghe D."/>
            <person name="Elsherbini J."/>
            <person name="Sharma R.S."/>
            <person name="Cutler M.B."/>
            <person name="Kelly L."/>
            <person name="Polz M.F."/>
        </authorList>
    </citation>
    <scope>NUCLEOTIDE SEQUENCE [LARGE SCALE GENOMIC DNA]</scope>
    <source>
        <strain evidence="7 8">10N.286.55.E1</strain>
    </source>
</reference>
<feature type="transmembrane region" description="Helical" evidence="6">
    <location>
        <begin position="385"/>
        <end position="403"/>
    </location>
</feature>
<dbReference type="GO" id="GO:0005886">
    <property type="term" value="C:plasma membrane"/>
    <property type="evidence" value="ECO:0007669"/>
    <property type="project" value="UniProtKB-SubCell"/>
</dbReference>
<dbReference type="PANTHER" id="PTHR30250:SF26">
    <property type="entry name" value="PSMA PROTEIN"/>
    <property type="match status" value="1"/>
</dbReference>
<feature type="transmembrane region" description="Helical" evidence="6">
    <location>
        <begin position="147"/>
        <end position="164"/>
    </location>
</feature>
<feature type="transmembrane region" description="Helical" evidence="6">
    <location>
        <begin position="357"/>
        <end position="379"/>
    </location>
</feature>
<keyword evidence="2" id="KW-1003">Cell membrane</keyword>
<feature type="transmembrane region" description="Helical" evidence="6">
    <location>
        <begin position="87"/>
        <end position="110"/>
    </location>
</feature>
<dbReference type="InterPro" id="IPR050833">
    <property type="entry name" value="Poly_Biosynth_Transport"/>
</dbReference>
<evidence type="ECO:0000256" key="6">
    <source>
        <dbReference type="SAM" id="Phobius"/>
    </source>
</evidence>
<feature type="transmembrane region" description="Helical" evidence="6">
    <location>
        <begin position="459"/>
        <end position="480"/>
    </location>
</feature>
<gene>
    <name evidence="7" type="ORF">BCV38_00910</name>
</gene>
<evidence type="ECO:0000256" key="2">
    <source>
        <dbReference type="ARBA" id="ARBA00022475"/>
    </source>
</evidence>
<dbReference type="GeneID" id="69650396"/>
<feature type="transmembrane region" description="Helical" evidence="6">
    <location>
        <begin position="170"/>
        <end position="192"/>
    </location>
</feature>
<evidence type="ECO:0000256" key="3">
    <source>
        <dbReference type="ARBA" id="ARBA00022692"/>
    </source>
</evidence>
<feature type="transmembrane region" description="Helical" evidence="6">
    <location>
        <begin position="46"/>
        <end position="66"/>
    </location>
</feature>
<dbReference type="PROSITE" id="PS00012">
    <property type="entry name" value="PHOSPHOPANTETHEINE"/>
    <property type="match status" value="1"/>
</dbReference>
<keyword evidence="8" id="KW-1185">Reference proteome</keyword>
<dbReference type="InterPro" id="IPR006162">
    <property type="entry name" value="Ppantetheine_attach_site"/>
</dbReference>
<comment type="subcellular location">
    <subcellularLocation>
        <location evidence="1">Cell membrane</location>
        <topology evidence="1">Multi-pass membrane protein</topology>
    </subcellularLocation>
</comment>
<evidence type="ECO:0008006" key="9">
    <source>
        <dbReference type="Google" id="ProtNLM"/>
    </source>
</evidence>
<name>A0AA45AB19_9VIBR</name>
<keyword evidence="4 6" id="KW-1133">Transmembrane helix</keyword>
<comment type="caution">
    <text evidence="7">The sequence shown here is derived from an EMBL/GenBank/DDBJ whole genome shotgun (WGS) entry which is preliminary data.</text>
</comment>
<dbReference type="RefSeq" id="WP_102336636.1">
    <property type="nucleotide sequence ID" value="NZ_JAAHTI010000003.1"/>
</dbReference>
<proteinExistence type="predicted"/>
<accession>A0AA45AB19</accession>
<feature type="transmembrane region" description="Helical" evidence="6">
    <location>
        <begin position="298"/>
        <end position="321"/>
    </location>
</feature>
<dbReference type="AlphaFoldDB" id="A0AA45AB19"/>
<sequence>MNIKKNLFLTLFITISTALVNFSLNKYFVLSLGVDSLGLIRLISQLTVYLALLDLGLSTSATVSFYKPLLYGDKKKISSIFHTVSRFYNRVAVCISIIGILALPVLGYLVEYKDNSFYIYWLIFVIVQSLNFKLMKYTILFLADQKFGFVKLVTGFGLLIEKIIQLVSIIYFESLLLFVMLSFFSVFVKWFYFSRFFVFNYKLSPDLKVYDNDVSSDAKKMIFHKLAYIAVYNTDVLLIAKFLSLSIVGIYSSYLMIVSMVMTIVSVFHQVLDPVIGRIVAQGKQGHAFSLWEHLFRFSFFLSTIICSLLYIFVYPFVILWLGEDFLLPQAILILILLNLAFDILKWPIELFKYKYAYYNDIYVPVLEVLINLIVSIVLIQKYGLLGVVLGTVISNVLIALLLRPFLVFMKCFNKNAFSYLKELLINVMFTLFSLFLVNHLVSTLKIMEYVSISGWVNLVFYALVVFSIIFVVVMVVFLLRKENRTSFLELYKFIFNKDILRIEK</sequence>
<dbReference type="EMBL" id="MCSB01000001">
    <property type="protein sequence ID" value="PME33347.1"/>
    <property type="molecule type" value="Genomic_DNA"/>
</dbReference>
<evidence type="ECO:0000256" key="5">
    <source>
        <dbReference type="ARBA" id="ARBA00023136"/>
    </source>
</evidence>
<protein>
    <recommendedName>
        <fullName evidence="9">Polysaccharide biosynthesis protein</fullName>
    </recommendedName>
</protein>
<feature type="transmembrane region" description="Helical" evidence="6">
    <location>
        <begin position="116"/>
        <end position="135"/>
    </location>
</feature>
<evidence type="ECO:0000256" key="4">
    <source>
        <dbReference type="ARBA" id="ARBA00022989"/>
    </source>
</evidence>
<evidence type="ECO:0000256" key="1">
    <source>
        <dbReference type="ARBA" id="ARBA00004651"/>
    </source>
</evidence>
<organism evidence="7 8">
    <name type="scientific">Vibrio lentus</name>
    <dbReference type="NCBI Taxonomy" id="136468"/>
    <lineage>
        <taxon>Bacteria</taxon>
        <taxon>Pseudomonadati</taxon>
        <taxon>Pseudomonadota</taxon>
        <taxon>Gammaproteobacteria</taxon>
        <taxon>Vibrionales</taxon>
        <taxon>Vibrionaceae</taxon>
        <taxon>Vibrio</taxon>
    </lineage>
</organism>